<name>A0A7I9V2S3_9ACTN</name>
<keyword evidence="2" id="KW-1185">Reference proteome</keyword>
<dbReference type="AlphaFoldDB" id="A0A7I9V2S3"/>
<accession>A0A7I9V2S3</accession>
<evidence type="ECO:0000313" key="1">
    <source>
        <dbReference type="EMBL" id="GED99330.1"/>
    </source>
</evidence>
<evidence type="ECO:0000313" key="2">
    <source>
        <dbReference type="Proteomes" id="UP000444980"/>
    </source>
</evidence>
<dbReference type="Proteomes" id="UP000444980">
    <property type="component" value="Unassembled WGS sequence"/>
</dbReference>
<organism evidence="1 2">
    <name type="scientific">Gordonia crocea</name>
    <dbReference type="NCBI Taxonomy" id="589162"/>
    <lineage>
        <taxon>Bacteria</taxon>
        <taxon>Bacillati</taxon>
        <taxon>Actinomycetota</taxon>
        <taxon>Actinomycetes</taxon>
        <taxon>Mycobacteriales</taxon>
        <taxon>Gordoniaceae</taxon>
        <taxon>Gordonia</taxon>
    </lineage>
</organism>
<dbReference type="EMBL" id="BJOU01000019">
    <property type="protein sequence ID" value="GED99330.1"/>
    <property type="molecule type" value="Genomic_DNA"/>
</dbReference>
<proteinExistence type="predicted"/>
<sequence>MRTASHARAKKASTHDCFCSPAFAEWALDSADWAPISADWALISVDWALISVGWALISVDWALISVDWALDYIEWAPDIHRPPIGLLVRWIVTSMRSRSTA</sequence>
<protein>
    <submittedName>
        <fullName evidence="1">Uncharacterized protein</fullName>
    </submittedName>
</protein>
<comment type="caution">
    <text evidence="1">The sequence shown here is derived from an EMBL/GenBank/DDBJ whole genome shotgun (WGS) entry which is preliminary data.</text>
</comment>
<reference evidence="2" key="1">
    <citation type="submission" date="2019-06" db="EMBL/GenBank/DDBJ databases">
        <title>Gordonia isolated from sludge of a wastewater treatment plant.</title>
        <authorList>
            <person name="Tamura T."/>
            <person name="Aoyama K."/>
            <person name="Kang Y."/>
            <person name="Saito S."/>
            <person name="Akiyama N."/>
            <person name="Yazawa K."/>
            <person name="Gonoi T."/>
            <person name="Mikami Y."/>
        </authorList>
    </citation>
    <scope>NUCLEOTIDE SEQUENCE [LARGE SCALE GENOMIC DNA]</scope>
    <source>
        <strain evidence="2">NBRC 107697</strain>
    </source>
</reference>
<gene>
    <name evidence="1" type="ORF">nbrc107697_33690</name>
</gene>